<sequence>MTAKTSPEQPLPIRSVLQMVAQWIGKLGTVWAEGQITELSSRGGTVFLTLRDPVANVSARVTCPRNVYEATVPRPVDGARVVILVKPDFWVNRGSFAFTALEIRPVGVGELLARLERLRQIIVAEGLANTERKRRLPFLPGTIGLICGRDSAAERDVLENARRRWPAVRFKIETVAVQGPYAVGEVTEALRKFDLDGEIDVIIVARGGGSLEDLLPFSDESLVRAVSACRTPVVSAIGHEQDNPLIDLVADVRASTPTDAAKKVVPDVGEQLSLVRQLRDRGRRVVGGRLDREMSWLTALRSRPSLSDPVREIERRAEQAEGLRDRARRCLASSLDRAEDSLSHLRARLVSLSPAATLERGYAIVQLPAGDVVRQAEGLAPGDELSVRFSDGRVEVTVAKPVT</sequence>
<evidence type="ECO:0000313" key="9">
    <source>
        <dbReference type="EMBL" id="MFC4532586.1"/>
    </source>
</evidence>
<dbReference type="Pfam" id="PF02601">
    <property type="entry name" value="Exonuc_VII_L"/>
    <property type="match status" value="1"/>
</dbReference>
<evidence type="ECO:0000256" key="1">
    <source>
        <dbReference type="ARBA" id="ARBA00022490"/>
    </source>
</evidence>
<evidence type="ECO:0000256" key="3">
    <source>
        <dbReference type="ARBA" id="ARBA00022801"/>
    </source>
</evidence>
<dbReference type="CDD" id="cd04489">
    <property type="entry name" value="ExoVII_LU_OBF"/>
    <property type="match status" value="1"/>
</dbReference>
<comment type="catalytic activity">
    <reaction evidence="5 6">
        <text>Exonucleolytic cleavage in either 5'- to 3'- or 3'- to 5'-direction to yield nucleoside 5'-phosphates.</text>
        <dbReference type="EC" id="3.1.11.6"/>
    </reaction>
</comment>
<evidence type="ECO:0000259" key="8">
    <source>
        <dbReference type="Pfam" id="PF13742"/>
    </source>
</evidence>
<dbReference type="PANTHER" id="PTHR30008:SF0">
    <property type="entry name" value="EXODEOXYRIBONUCLEASE 7 LARGE SUBUNIT"/>
    <property type="match status" value="1"/>
</dbReference>
<dbReference type="GO" id="GO:0008855">
    <property type="term" value="F:exodeoxyribonuclease VII activity"/>
    <property type="evidence" value="ECO:0007669"/>
    <property type="project" value="UniProtKB-EC"/>
</dbReference>
<dbReference type="RefSeq" id="WP_380841426.1">
    <property type="nucleotide sequence ID" value="NZ_JBHSFP010000010.1"/>
</dbReference>
<accession>A0ABV9CHF1</accession>
<feature type="domain" description="Exonuclease VII large subunit C-terminal" evidence="7">
    <location>
        <begin position="129"/>
        <end position="328"/>
    </location>
</feature>
<dbReference type="EMBL" id="JBHSFP010000010">
    <property type="protein sequence ID" value="MFC4532586.1"/>
    <property type="molecule type" value="Genomic_DNA"/>
</dbReference>
<comment type="function">
    <text evidence="5">Bidirectionally degrades single-stranded DNA into large acid-insoluble oligonucleotides, which are then degraded further into small acid-soluble oligonucleotides.</text>
</comment>
<keyword evidence="2 5" id="KW-0540">Nuclease</keyword>
<proteinExistence type="inferred from homology"/>
<keyword evidence="1 5" id="KW-0963">Cytoplasm</keyword>
<evidence type="ECO:0000313" key="10">
    <source>
        <dbReference type="Proteomes" id="UP001596004"/>
    </source>
</evidence>
<dbReference type="Proteomes" id="UP001596004">
    <property type="component" value="Unassembled WGS sequence"/>
</dbReference>
<dbReference type="InterPro" id="IPR025824">
    <property type="entry name" value="OB-fold_nuc-bd_dom"/>
</dbReference>
<evidence type="ECO:0000259" key="7">
    <source>
        <dbReference type="Pfam" id="PF02601"/>
    </source>
</evidence>
<evidence type="ECO:0000256" key="2">
    <source>
        <dbReference type="ARBA" id="ARBA00022722"/>
    </source>
</evidence>
<dbReference type="PANTHER" id="PTHR30008">
    <property type="entry name" value="EXODEOXYRIBONUCLEASE 7 LARGE SUBUNIT"/>
    <property type="match status" value="1"/>
</dbReference>
<dbReference type="InterPro" id="IPR020579">
    <property type="entry name" value="Exonuc_VII_lsu_C"/>
</dbReference>
<keyword evidence="3 5" id="KW-0378">Hydrolase</keyword>
<reference evidence="10" key="1">
    <citation type="journal article" date="2019" name="Int. J. Syst. Evol. Microbiol.">
        <title>The Global Catalogue of Microorganisms (GCM) 10K type strain sequencing project: providing services to taxonomists for standard genome sequencing and annotation.</title>
        <authorList>
            <consortium name="The Broad Institute Genomics Platform"/>
            <consortium name="The Broad Institute Genome Sequencing Center for Infectious Disease"/>
            <person name="Wu L."/>
            <person name="Ma J."/>
        </authorList>
    </citation>
    <scope>NUCLEOTIDE SEQUENCE [LARGE SCALE GENOMIC DNA]</scope>
    <source>
        <strain evidence="10">CGMCC 4.7132</strain>
    </source>
</reference>
<keyword evidence="4 5" id="KW-0269">Exonuclease</keyword>
<keyword evidence="10" id="KW-1185">Reference proteome</keyword>
<name>A0ABV9CHF1_9ACTN</name>
<gene>
    <name evidence="5 9" type="primary">xseA</name>
    <name evidence="9" type="ORF">ACFO60_17565</name>
</gene>
<dbReference type="Pfam" id="PF13742">
    <property type="entry name" value="tRNA_anti_2"/>
    <property type="match status" value="1"/>
</dbReference>
<comment type="subunit">
    <text evidence="5">Heterooligomer composed of large and small subunits.</text>
</comment>
<protein>
    <recommendedName>
        <fullName evidence="5">Exodeoxyribonuclease 7 large subunit</fullName>
        <ecNumber evidence="5">3.1.11.6</ecNumber>
    </recommendedName>
    <alternativeName>
        <fullName evidence="5">Exodeoxyribonuclease VII large subunit</fullName>
        <shortName evidence="5">Exonuclease VII large subunit</shortName>
    </alternativeName>
</protein>
<feature type="domain" description="OB-fold nucleic acid binding" evidence="8">
    <location>
        <begin position="14"/>
        <end position="103"/>
    </location>
</feature>
<evidence type="ECO:0000256" key="6">
    <source>
        <dbReference type="RuleBase" id="RU004355"/>
    </source>
</evidence>
<dbReference type="EC" id="3.1.11.6" evidence="5"/>
<comment type="subcellular location">
    <subcellularLocation>
        <location evidence="5 6">Cytoplasm</location>
    </subcellularLocation>
</comment>
<comment type="caution">
    <text evidence="9">The sequence shown here is derived from an EMBL/GenBank/DDBJ whole genome shotgun (WGS) entry which is preliminary data.</text>
</comment>
<evidence type="ECO:0000256" key="5">
    <source>
        <dbReference type="HAMAP-Rule" id="MF_00378"/>
    </source>
</evidence>
<evidence type="ECO:0000256" key="4">
    <source>
        <dbReference type="ARBA" id="ARBA00022839"/>
    </source>
</evidence>
<dbReference type="HAMAP" id="MF_00378">
    <property type="entry name" value="Exonuc_7_L"/>
    <property type="match status" value="1"/>
</dbReference>
<dbReference type="NCBIfam" id="TIGR00237">
    <property type="entry name" value="xseA"/>
    <property type="match status" value="1"/>
</dbReference>
<dbReference type="InterPro" id="IPR003753">
    <property type="entry name" value="Exonuc_VII_L"/>
</dbReference>
<comment type="similarity">
    <text evidence="5 6">Belongs to the XseA family.</text>
</comment>
<organism evidence="9 10">
    <name type="scientific">Sphaerisporangium dianthi</name>
    <dbReference type="NCBI Taxonomy" id="1436120"/>
    <lineage>
        <taxon>Bacteria</taxon>
        <taxon>Bacillati</taxon>
        <taxon>Actinomycetota</taxon>
        <taxon>Actinomycetes</taxon>
        <taxon>Streptosporangiales</taxon>
        <taxon>Streptosporangiaceae</taxon>
        <taxon>Sphaerisporangium</taxon>
    </lineage>
</organism>